<protein>
    <submittedName>
        <fullName evidence="2">Uncharacterized protein</fullName>
    </submittedName>
</protein>
<keyword evidence="3" id="KW-1185">Reference proteome</keyword>
<comment type="caution">
    <text evidence="2">The sequence shown here is derived from an EMBL/GenBank/DDBJ whole genome shotgun (WGS) entry which is preliminary data.</text>
</comment>
<feature type="transmembrane region" description="Helical" evidence="1">
    <location>
        <begin position="48"/>
        <end position="72"/>
    </location>
</feature>
<evidence type="ECO:0000313" key="2">
    <source>
        <dbReference type="EMBL" id="TQR19013.1"/>
    </source>
</evidence>
<feature type="transmembrane region" description="Helical" evidence="1">
    <location>
        <begin position="12"/>
        <end position="28"/>
    </location>
</feature>
<evidence type="ECO:0000313" key="3">
    <source>
        <dbReference type="Proteomes" id="UP000316626"/>
    </source>
</evidence>
<keyword evidence="1" id="KW-0472">Membrane</keyword>
<keyword evidence="1" id="KW-0812">Transmembrane</keyword>
<sequence length="91" mass="11313">MILDYMEDEVILRFWSFFFAFIIAKIILEQSILKFDFFQYSLFNNFTWIKLLSLIVEVIIFSVVFIVFYYLFTNFSKWKMRIKYELAQKKK</sequence>
<gene>
    <name evidence="2" type="ORF">FG384_14415</name>
</gene>
<keyword evidence="1" id="KW-1133">Transmembrane helix</keyword>
<name>A0A544TNI6_9BACI</name>
<organism evidence="2 3">
    <name type="scientific">Psychrobacillus vulpis</name>
    <dbReference type="NCBI Taxonomy" id="2325572"/>
    <lineage>
        <taxon>Bacteria</taxon>
        <taxon>Bacillati</taxon>
        <taxon>Bacillota</taxon>
        <taxon>Bacilli</taxon>
        <taxon>Bacillales</taxon>
        <taxon>Bacillaceae</taxon>
        <taxon>Psychrobacillus</taxon>
    </lineage>
</organism>
<proteinExistence type="predicted"/>
<reference evidence="2 3" key="1">
    <citation type="submission" date="2019-06" db="EMBL/GenBank/DDBJ databases">
        <title>Psychrobacillus vulpis sp. nov., a new species isolated from feces of a red fox that inhabits in The Tablas de Daimiel Natural Park, Albacete, Spain.</title>
        <authorList>
            <person name="Rodriguez M."/>
            <person name="Reina J.C."/>
            <person name="Bejar V."/>
            <person name="Llamas I."/>
        </authorList>
    </citation>
    <scope>NUCLEOTIDE SEQUENCE [LARGE SCALE GENOMIC DNA]</scope>
    <source>
        <strain evidence="2 3">Z8</strain>
    </source>
</reference>
<dbReference type="Proteomes" id="UP000316626">
    <property type="component" value="Unassembled WGS sequence"/>
</dbReference>
<evidence type="ECO:0000256" key="1">
    <source>
        <dbReference type="SAM" id="Phobius"/>
    </source>
</evidence>
<dbReference type="EMBL" id="VDGI01000017">
    <property type="protein sequence ID" value="TQR19013.1"/>
    <property type="molecule type" value="Genomic_DNA"/>
</dbReference>
<dbReference type="AlphaFoldDB" id="A0A544TNI6"/>
<accession>A0A544TNI6</accession>